<name>A0ACC0QT43_9HYPO</name>
<evidence type="ECO:0000313" key="1">
    <source>
        <dbReference type="EMBL" id="KAI8666314.1"/>
    </source>
</evidence>
<gene>
    <name evidence="1" type="ORF">NCS57_00855900</name>
</gene>
<dbReference type="Proteomes" id="UP001065298">
    <property type="component" value="Chromosome 6"/>
</dbReference>
<reference evidence="1" key="1">
    <citation type="submission" date="2022-06" db="EMBL/GenBank/DDBJ databases">
        <title>Fusarium solani species complex genomes reveal bases of compartmentalisation and animal pathogenesis.</title>
        <authorList>
            <person name="Tsai I.J."/>
        </authorList>
    </citation>
    <scope>NUCLEOTIDE SEQUENCE</scope>
    <source>
        <strain evidence="1">Fu6.1</strain>
    </source>
</reference>
<organism evidence="1 2">
    <name type="scientific">Fusarium keratoplasticum</name>
    <dbReference type="NCBI Taxonomy" id="1328300"/>
    <lineage>
        <taxon>Eukaryota</taxon>
        <taxon>Fungi</taxon>
        <taxon>Dikarya</taxon>
        <taxon>Ascomycota</taxon>
        <taxon>Pezizomycotina</taxon>
        <taxon>Sordariomycetes</taxon>
        <taxon>Hypocreomycetidae</taxon>
        <taxon>Hypocreales</taxon>
        <taxon>Nectriaceae</taxon>
        <taxon>Fusarium</taxon>
        <taxon>Fusarium solani species complex</taxon>
    </lineage>
</organism>
<proteinExistence type="predicted"/>
<keyword evidence="2" id="KW-1185">Reference proteome</keyword>
<dbReference type="EMBL" id="CM046508">
    <property type="protein sequence ID" value="KAI8666314.1"/>
    <property type="molecule type" value="Genomic_DNA"/>
</dbReference>
<accession>A0ACC0QT43</accession>
<protein>
    <submittedName>
        <fullName evidence="1">Uncharacterized protein</fullName>
    </submittedName>
</protein>
<sequence length="1212" mass="132935">MAAIEGAGVPKRTLVCEATRERETFRYDDALFANVKFNDSGAPIPSSELVTCPDAILTALARLAASQTGTARSLISLFDQSYQYIVAEATPTISLIPSLSESARNYESLWLCGTAIPRVHGVCEHTLCGDEFGYFVDGNTDDELPVLVVEDLVSDLRFASKPYCQPGSQSRFYAAVPIRTDRGVNIGVLCVIDTSPGAAWNDQHSRLLQELSRAVMGHLEATSLRKPQRRTERMSRGLRDFVENNSAFSGEQSTSTPETIKSPGPLEEKQPMDLAGAVEAITLQDTASSSADLPTTVTSPRQTTHQSDSGMSPMKQETTQDSKRSPKTTNEVFSKAADIVQNALEVDGCLFLNADLLEFSTSPRGLADEYLATRRPSTFSYSGSESAHTVVSSEERPMSPCQILGTSDVNTPTPDDAIEATHVPLPQTLLARMIRRYPKGQVFNFGVNGELQPDDLPEDSKADSPLSPYIGYESEAPGMPKWQPFAARQGEKPRLQPKEATLLLETFPNARSVAFVPIWDPRKERWSAGGFVHTLAPNRTFTLDLDLTYLRALGVLAASEAFRIETIASDKAKSDALGSLSHELRSPLHGAVLSVELLNDTCLSVPQQNIVHTIETCCRTLSDTIDHLLEYSKVNSLASHEVPQDAKADGQGLNRASSFMTAMKPFCKTVHLDILVEEVMESVYAGFNFQHLSIAQLSRQSPNRAGHHDITSIRRLDSMQAMEELGPSVTTGSVETSFGDVAVFLTVDPSCSWAFYTHPGPMRRIVMNLFGNSLKYTHRGLIKVSLQQSNVLCADSKERWVTLTVSDTGVGIGQDFLQNSIFKPFAQENYLSSGTGVGLSFVKQMTTHLGGNISVSSRIGVGTTVTVTLPMTLEVSRPEPATPLAESEEEFESQLRKLCGLRVRMLDFSKHQAPDGASPSTTMETPDVLVQNICRDWMHMEVNSELESKQLVPDLIIWSEDRLEQPVSTQEPLTDVPGVVLCANAQTAYQYATGTKATPRPGIFEFISQPLGPRKLARAFSLALHRWTVAQTSAMPPTTTTQTTTEPERDRADNIPSPIVSPGTPFPLSSEETPSPSQDYFAAPEFLLVDDNFINLKILTSYMKKLKQPYQTATNGQEALSAYEMDSGRYVCILMDISMPIMDGFEATRRIRAFEQRHGLRPALILALTGLASEEAQREAMVSGVDLFLTKPVRLKELGPILRSRGVIPEEK</sequence>
<comment type="caution">
    <text evidence="1">The sequence shown here is derived from an EMBL/GenBank/DDBJ whole genome shotgun (WGS) entry which is preliminary data.</text>
</comment>
<evidence type="ECO:0000313" key="2">
    <source>
        <dbReference type="Proteomes" id="UP001065298"/>
    </source>
</evidence>